<dbReference type="SUPFAM" id="SSF48208">
    <property type="entry name" value="Six-hairpin glycosidases"/>
    <property type="match status" value="1"/>
</dbReference>
<comment type="caution">
    <text evidence="4">The sequence shown here is derived from an EMBL/GenBank/DDBJ whole genome shotgun (WGS) entry which is preliminary data.</text>
</comment>
<dbReference type="EMBL" id="JTEO01000002">
    <property type="protein sequence ID" value="MCQ6962287.1"/>
    <property type="molecule type" value="Genomic_DNA"/>
</dbReference>
<dbReference type="AlphaFoldDB" id="A0AAE3KWP0"/>
<dbReference type="Gene3D" id="2.70.98.10">
    <property type="match status" value="1"/>
</dbReference>
<evidence type="ECO:0000313" key="4">
    <source>
        <dbReference type="EMBL" id="MCQ6962287.1"/>
    </source>
</evidence>
<protein>
    <submittedName>
        <fullName evidence="4">Glucan 1,4-alpha-glucosidase</fullName>
    </submittedName>
</protein>
<dbReference type="Pfam" id="PF09137">
    <property type="entry name" value="Glucodextran_N"/>
    <property type="match status" value="1"/>
</dbReference>
<dbReference type="InterPro" id="IPR011613">
    <property type="entry name" value="GH15-like"/>
</dbReference>
<dbReference type="Pfam" id="PF00723">
    <property type="entry name" value="Glyco_hydro_15"/>
    <property type="match status" value="1"/>
</dbReference>
<evidence type="ECO:0000259" key="3">
    <source>
        <dbReference type="Pfam" id="PF09137"/>
    </source>
</evidence>
<dbReference type="InterPro" id="IPR015220">
    <property type="entry name" value="Glucodextranase_N"/>
</dbReference>
<feature type="domain" description="Glucodextranase N-terminal" evidence="3">
    <location>
        <begin position="28"/>
        <end position="249"/>
    </location>
</feature>
<accession>A0AAE3KWP0</accession>
<reference evidence="4 5" key="1">
    <citation type="journal article" date="2011" name="Appl. Environ. Microbiol.">
        <title>Methanogenic archaea isolated from Taiwan's Chelungpu fault.</title>
        <authorList>
            <person name="Wu S.Y."/>
            <person name="Lai M.C."/>
        </authorList>
    </citation>
    <scope>NUCLEOTIDE SEQUENCE [LARGE SCALE GENOMIC DNA]</scope>
    <source>
        <strain evidence="4 5">St545Mb</strain>
    </source>
</reference>
<proteinExistence type="inferred from homology"/>
<dbReference type="PANTHER" id="PTHR31616">
    <property type="entry name" value="TREHALASE"/>
    <property type="match status" value="1"/>
</dbReference>
<name>A0AAE3KWP0_9EURY</name>
<organism evidence="4 5">
    <name type="scientific">Methanolobus chelungpuianus</name>
    <dbReference type="NCBI Taxonomy" id="502115"/>
    <lineage>
        <taxon>Archaea</taxon>
        <taxon>Methanobacteriati</taxon>
        <taxon>Methanobacteriota</taxon>
        <taxon>Stenosarchaea group</taxon>
        <taxon>Methanomicrobia</taxon>
        <taxon>Methanosarcinales</taxon>
        <taxon>Methanosarcinaceae</taxon>
        <taxon>Methanolobus</taxon>
    </lineage>
</organism>
<comment type="similarity">
    <text evidence="1">Belongs to the glycosyl hydrolase 15 family.</text>
</comment>
<gene>
    <name evidence="4" type="ORF">PV02_04020</name>
</gene>
<evidence type="ECO:0000313" key="5">
    <source>
        <dbReference type="Proteomes" id="UP001206983"/>
    </source>
</evidence>
<dbReference type="InterPro" id="IPR014718">
    <property type="entry name" value="GH-type_carb-bd"/>
</dbReference>
<dbReference type="PANTHER" id="PTHR31616:SF0">
    <property type="entry name" value="GLUCAN 1,4-ALPHA-GLUCOSIDASE"/>
    <property type="match status" value="1"/>
</dbReference>
<feature type="domain" description="GH15-like" evidence="2">
    <location>
        <begin position="278"/>
        <end position="636"/>
    </location>
</feature>
<dbReference type="InterPro" id="IPR012341">
    <property type="entry name" value="6hp_glycosidase-like_sf"/>
</dbReference>
<dbReference type="Gene3D" id="1.50.10.10">
    <property type="match status" value="1"/>
</dbReference>
<evidence type="ECO:0000256" key="1">
    <source>
        <dbReference type="ARBA" id="ARBA00006188"/>
    </source>
</evidence>
<dbReference type="GO" id="GO:0004553">
    <property type="term" value="F:hydrolase activity, hydrolyzing O-glycosyl compounds"/>
    <property type="evidence" value="ECO:0007669"/>
    <property type="project" value="UniProtKB-ARBA"/>
</dbReference>
<dbReference type="GO" id="GO:0005975">
    <property type="term" value="P:carbohydrate metabolic process"/>
    <property type="evidence" value="ECO:0007669"/>
    <property type="project" value="InterPro"/>
</dbReference>
<evidence type="ECO:0000259" key="2">
    <source>
        <dbReference type="Pfam" id="PF00723"/>
    </source>
</evidence>
<dbReference type="RefSeq" id="WP_256622078.1">
    <property type="nucleotide sequence ID" value="NZ_JTEO01000002.1"/>
</dbReference>
<dbReference type="Proteomes" id="UP001206983">
    <property type="component" value="Unassembled WGS sequence"/>
</dbReference>
<sequence>MIRQPNAILGNEKLLVTMGKKAEIFGFFYPGRDFAQHVEESQACLHDGKRLIWSDDHEWHATQSYIEDTNVVVTHLRRQGGLSMDILDLAHPSHPIMVRNYRISASEGFHGRFYYYSKFQAGETVKKNSAFCDPEARILVHYWRNYHLGLSSRPSFEEWQVGRALDSDIWTNALYDMRDGQLHNKREEIGRLNSAIGWKLDIEPGSGREITVFIGAAPTREMLYSKMRTAGTENVERMVKKVYEERTGWLSGSRRITLPQIVDDNREDLISAFNRSLLTLSLLSDPEEGSFVAAPEFDHEFELSGGYGYCWNRDAAETVLALLNAGYPDFCMRFFRWCRKTQLSDGSWFQRYWLDGSLGSSWGNFSFSTQMDETGATLFAMGRYFQGLQPASRSAFLSEIWPSVLPAAEYLMRRTTGGLHDSCTCLWESYKGTFTHTNAAIYGGLTGAANIAAEYGEQELASRWLGRAKLIKEATVREFWLPEGYFARGRVDGRTDTEVDASILGVFVPFGMLSADDEREREMILSTIRTVEKKLGVPVNGHRGIKRYETDNYIDGNPWIVTTLWLSRALLALAGSGERTGNETEGWKAKSEALEYIRWALRGATSTGLLPEQVNRHTGEPAWAIPLSWSCALMLENLIVLDELDNALLIDSGSI</sequence>
<keyword evidence="5" id="KW-1185">Reference proteome</keyword>
<dbReference type="InterPro" id="IPR008928">
    <property type="entry name" value="6-hairpin_glycosidase_sf"/>
</dbReference>
<dbReference type="GO" id="GO:0030246">
    <property type="term" value="F:carbohydrate binding"/>
    <property type="evidence" value="ECO:0007669"/>
    <property type="project" value="InterPro"/>
</dbReference>